<accession>A0A7C8UAU8</accession>
<evidence type="ECO:0000256" key="1">
    <source>
        <dbReference type="ARBA" id="ARBA00005466"/>
    </source>
</evidence>
<dbReference type="Gene3D" id="3.30.465.10">
    <property type="match status" value="1"/>
</dbReference>
<keyword evidence="4" id="KW-0560">Oxidoreductase</keyword>
<evidence type="ECO:0000259" key="5">
    <source>
        <dbReference type="PROSITE" id="PS51387"/>
    </source>
</evidence>
<dbReference type="InterPro" id="IPR036318">
    <property type="entry name" value="FAD-bd_PCMH-like_sf"/>
</dbReference>
<evidence type="ECO:0000313" key="7">
    <source>
        <dbReference type="Proteomes" id="UP000483672"/>
    </source>
</evidence>
<evidence type="ECO:0000256" key="2">
    <source>
        <dbReference type="ARBA" id="ARBA00022630"/>
    </source>
</evidence>
<comment type="caution">
    <text evidence="6">The sequence shown here is derived from an EMBL/GenBank/DDBJ whole genome shotgun (WGS) entry which is preliminary data.</text>
</comment>
<dbReference type="EMBL" id="WIPF01000183">
    <property type="protein sequence ID" value="KAF3201298.1"/>
    <property type="molecule type" value="Genomic_DNA"/>
</dbReference>
<protein>
    <recommendedName>
        <fullName evidence="5">FAD-binding PCMH-type domain-containing protein</fullName>
    </recommendedName>
</protein>
<dbReference type="InterPro" id="IPR016166">
    <property type="entry name" value="FAD-bd_PCMH"/>
</dbReference>
<dbReference type="InterPro" id="IPR050416">
    <property type="entry name" value="FAD-linked_Oxidoreductase"/>
</dbReference>
<dbReference type="PROSITE" id="PS51387">
    <property type="entry name" value="FAD_PCMH"/>
    <property type="match status" value="1"/>
</dbReference>
<keyword evidence="3" id="KW-0274">FAD</keyword>
<dbReference type="GO" id="GO:0016491">
    <property type="term" value="F:oxidoreductase activity"/>
    <property type="evidence" value="ECO:0007669"/>
    <property type="project" value="UniProtKB-KW"/>
</dbReference>
<dbReference type="PANTHER" id="PTHR42973:SF54">
    <property type="entry name" value="FAD-BINDING PCMH-TYPE DOMAIN-CONTAINING PROTEIN"/>
    <property type="match status" value="1"/>
</dbReference>
<dbReference type="SUPFAM" id="SSF56176">
    <property type="entry name" value="FAD-binding/transporter-associated domain-like"/>
    <property type="match status" value="1"/>
</dbReference>
<dbReference type="InterPro" id="IPR016169">
    <property type="entry name" value="FAD-bd_PCMH_sub2"/>
</dbReference>
<dbReference type="Proteomes" id="UP000483672">
    <property type="component" value="Unassembled WGS sequence"/>
</dbReference>
<gene>
    <name evidence="6" type="ORF">TWF191_003453</name>
</gene>
<organism evidence="6 7">
    <name type="scientific">Orbilia oligospora</name>
    <name type="common">Nematode-trapping fungus</name>
    <name type="synonym">Arthrobotrys oligospora</name>
    <dbReference type="NCBI Taxonomy" id="2813651"/>
    <lineage>
        <taxon>Eukaryota</taxon>
        <taxon>Fungi</taxon>
        <taxon>Dikarya</taxon>
        <taxon>Ascomycota</taxon>
        <taxon>Pezizomycotina</taxon>
        <taxon>Orbiliomycetes</taxon>
        <taxon>Orbiliales</taxon>
        <taxon>Orbiliaceae</taxon>
        <taxon>Orbilia</taxon>
    </lineage>
</organism>
<dbReference type="PANTHER" id="PTHR42973">
    <property type="entry name" value="BINDING OXIDOREDUCTASE, PUTATIVE (AFU_ORTHOLOGUE AFUA_1G17690)-RELATED"/>
    <property type="match status" value="1"/>
</dbReference>
<dbReference type="AlphaFoldDB" id="A0A7C8UAU8"/>
<evidence type="ECO:0000313" key="6">
    <source>
        <dbReference type="EMBL" id="KAF3201298.1"/>
    </source>
</evidence>
<sequence length="546" mass="59978">MPLQPQLSHCSFELIDQKIPKSFILKYLILLSFFPMRFTLYGLLGFASLLHAAPIAENLSTTLKSLNVNPADFSLWDQRNFLGNPRLTCVVLEKLFGSKSTGVYESGYTALTEITWSQTCWLNPACIVSPANAQDVSKAIIVLRALQTKFSIRSGGHMANPGFSSAGPDAVLISLSNLTKLSLSSDKSIATIGVGNRWGTVYNYLQPYNVTVVGGRIGTVGSALVLGGGLNYFSGQFGLSADTVERFQVVLSNGSIVTATRTKNSDLFQALKGGSANFGIVTEFDLRTRYSGPLYYEAVLYPGDQYPALMKALVEYQRNGSLDTKASLVTSFRVEGNLVVFLYLDPVLRPSAFDPFYSLPSIPFFPPGFATITELVAALGIGFSSEPERDATRVTSFESDESILNYSYGIWQQVIATLPANASLEWVPQPIGASLKAKGDQYGGNILGLPAKNHIWLDIVAKWKNPADDAFILNATKFILDKTDAFAKSKNKYLPYLFMNDAYADQKVLRSYGTTNFNKIVQVSKKYDPSQTFQKLQGNGYLWTRE</sequence>
<keyword evidence="2" id="KW-0285">Flavoprotein</keyword>
<dbReference type="GO" id="GO:0071949">
    <property type="term" value="F:FAD binding"/>
    <property type="evidence" value="ECO:0007669"/>
    <property type="project" value="InterPro"/>
</dbReference>
<dbReference type="Pfam" id="PF01565">
    <property type="entry name" value="FAD_binding_4"/>
    <property type="match status" value="1"/>
</dbReference>
<proteinExistence type="inferred from homology"/>
<reference evidence="6 7" key="1">
    <citation type="submission" date="2019-06" db="EMBL/GenBank/DDBJ databases">
        <authorList>
            <person name="Palmer J.M."/>
        </authorList>
    </citation>
    <scope>NUCLEOTIDE SEQUENCE [LARGE SCALE GENOMIC DNA]</scope>
    <source>
        <strain evidence="6 7">TWF191</strain>
    </source>
</reference>
<evidence type="ECO:0000256" key="4">
    <source>
        <dbReference type="ARBA" id="ARBA00023002"/>
    </source>
</evidence>
<feature type="domain" description="FAD-binding PCMH-type" evidence="5">
    <location>
        <begin position="120"/>
        <end position="291"/>
    </location>
</feature>
<comment type="similarity">
    <text evidence="1">Belongs to the oxygen-dependent FAD-linked oxidoreductase family.</text>
</comment>
<name>A0A7C8UAU8_ORBOL</name>
<dbReference type="InterPro" id="IPR006094">
    <property type="entry name" value="Oxid_FAD_bind_N"/>
</dbReference>
<evidence type="ECO:0000256" key="3">
    <source>
        <dbReference type="ARBA" id="ARBA00022827"/>
    </source>
</evidence>